<feature type="compositionally biased region" description="Basic residues" evidence="2">
    <location>
        <begin position="2372"/>
        <end position="2388"/>
    </location>
</feature>
<proteinExistence type="predicted"/>
<dbReference type="PANTHER" id="PTHR12295:SF30">
    <property type="entry name" value="PROTEIN FURRY"/>
    <property type="match status" value="1"/>
</dbReference>
<feature type="compositionally biased region" description="Acidic residues" evidence="2">
    <location>
        <begin position="2351"/>
        <end position="2367"/>
    </location>
</feature>
<dbReference type="InterPro" id="IPR025481">
    <property type="entry name" value="Cell_Morphogen_C"/>
</dbReference>
<feature type="compositionally biased region" description="Acidic residues" evidence="2">
    <location>
        <begin position="966"/>
        <end position="989"/>
    </location>
</feature>
<feature type="compositionally biased region" description="Basic residues" evidence="2">
    <location>
        <begin position="1619"/>
        <end position="1636"/>
    </location>
</feature>
<feature type="domain" description="Cell morphogenesis protein C-terminal" evidence="3">
    <location>
        <begin position="1996"/>
        <end position="2114"/>
    </location>
</feature>
<feature type="region of interest" description="Disordered" evidence="2">
    <location>
        <begin position="318"/>
        <end position="343"/>
    </location>
</feature>
<feature type="region of interest" description="Disordered" evidence="2">
    <location>
        <begin position="2342"/>
        <end position="2388"/>
    </location>
</feature>
<organism evidence="5 6">
    <name type="scientific">Anaeramoeba flamelloides</name>
    <dbReference type="NCBI Taxonomy" id="1746091"/>
    <lineage>
        <taxon>Eukaryota</taxon>
        <taxon>Metamonada</taxon>
        <taxon>Anaeramoebidae</taxon>
        <taxon>Anaeramoeba</taxon>
    </lineage>
</organism>
<reference evidence="5" key="1">
    <citation type="submission" date="2022-08" db="EMBL/GenBank/DDBJ databases">
        <title>Novel sulfate-reducing endosymbionts in the free-living metamonad Anaeramoeba.</title>
        <authorList>
            <person name="Jerlstrom-Hultqvist J."/>
            <person name="Cepicka I."/>
            <person name="Gallot-Lavallee L."/>
            <person name="Salas-Leiva D."/>
            <person name="Curtis B.A."/>
            <person name="Zahonova K."/>
            <person name="Pipaliya S."/>
            <person name="Dacks J."/>
            <person name="Roger A.J."/>
        </authorList>
    </citation>
    <scope>NUCLEOTIDE SEQUENCE</scope>
    <source>
        <strain evidence="5">Schooner1</strain>
    </source>
</reference>
<dbReference type="Pfam" id="PF14225">
    <property type="entry name" value="MOR2-PAG1_C"/>
    <property type="match status" value="2"/>
</dbReference>
<accession>A0ABQ8XGY9</accession>
<evidence type="ECO:0000313" key="6">
    <source>
        <dbReference type="Proteomes" id="UP001150062"/>
    </source>
</evidence>
<dbReference type="EMBL" id="JAOAOG010000300">
    <property type="protein sequence ID" value="KAJ6231395.1"/>
    <property type="molecule type" value="Genomic_DNA"/>
</dbReference>
<feature type="coiled-coil region" evidence="1">
    <location>
        <begin position="1437"/>
        <end position="1465"/>
    </location>
</feature>
<keyword evidence="1" id="KW-0175">Coiled coil</keyword>
<evidence type="ECO:0000259" key="3">
    <source>
        <dbReference type="Pfam" id="PF14225"/>
    </source>
</evidence>
<feature type="domain" description="Cell morphogenesis central region" evidence="4">
    <location>
        <begin position="1765"/>
        <end position="1962"/>
    </location>
</feature>
<sequence>MGLCFLEPLILRGNRLTELNLFDYYKLNGIGTKSLSIYGVDPIFGRNDQTQELAFKLFQYQSKLSRIATSYIYLKTLLRIIKKTNVQFSKETIEHLSNSLLLIHTNNDTLQWELAEEDQKLLNISRTNSLLKKVVILLCEKNFEEISNNLLNLFKNEKHDKYLISDLLSMLKFQPFNNIEIEKILLFLKKLEGNCLNIFQTDERMYEDIVSVILSNCIPMKRNTKEKIDYTKWNDQMKKLYERANQMFKKKHDLDIYIDLMVSSFVLSSEEHFEKNYQELLKKLTILFLKNNQKKRIIALRGFSKFLCGYLGFEQDDDDDNETKTQTKPKTKTKTKTKTQKETGTDEEDEIIKDIEKEKEKEKEKKKEKKKKTEKKKKILKKKNYSKILKMINRIIKEIFYFEKQSIFKYNNSRHYVSIIYLISQFDLQFTFVKIIKNLMTIGELTPIKAIIVMKSILRIIKKNGLTFELTKLIRENFLISKSPLMNLIMKAKKEIGDHLIFKNNYNYNENKNINNLNNSNITTKKLKKKIKNENDNQEVNNPEKSININYNEKQKNYLRFIRLLTQLIPHVIINPIETIPMVIHNTTHIDLKLSINSKLALQRLINHDVSVSGFITSQYADFMKLISFGNHSKTITRILRSLNQIHSLWKQNLKLNREDLDIKKLNLLQFSTNNKLEQLKLGLDLPKLEGLTLIFLVTLSSKIRKRTWKLVKNLHEVYTESSKNEKKKKHKKITVSLYQLFCLGTSKGFGILRSLMSQLILPINILSKDKLINKKLKPFVFENRLISDFNLYNVEKKMSKNKTNQSRLKLKKINNNFENFLISDINQSILPLPKQFHQIINNNNLKFNQILNNDYLLSILENTINDTAIGQSSLAHIRWTHVITSIIHLATMNNRSYLARGAFGYGWLLLQQIGFPIASIQNKKKPNSNKKSKFKKKIIKQKNSKKEIKNKQRNSIKGNRQVDKNDEDDNESDDDRSDGDDSEEDDDEGSFIIDDKLILWRNITSIVSSCCDPEVVTKREIIDFLDYMKKYLSNKRGNKLIKRFVKYSLSRIHPKGFLLMFDYFEKEYQSAFNKKYLKKNLKFLFIFTAVYRQFVESVDLNWLKKKPEIMSKMFQYLLQIFELIQRKEIIRSYLSVKFRYNFFSLLRFYISFSVGNYTIPLEKKKYIFHHLLLYSGITSVSIMKRKDDIKDFIKTNKEKKKIQKKTKQELVIMTDSIEFLVNQCLSYLLYGKLWNTDNLKNNNYIFQWIKKLINYNIGNHNIHLINKDKSHDYKKELHEIGINSLNLLFQNNPRLFIKYYLEESYNLNPGYSMGFIISICDALIRNPKLLDEHLIINFIMYNYIHENKQVRIKILELWKTLVNDISKIGNEEIKMQYVNQISKYEKIGPPKVNSRFCDLPEKFFEERSMINSWLSVKRPDLAFSVFKNNKNRYWKLTILKERLLNENEENNDDNQEIINRIKIETINKKRESLLKSIIPWIKNISYDRENFSSKKEFQHIFIFLLKITIKNHLNDIMLSIKLWGSLTNQGKNTYGILKFLLINGIGRIKPSYLQSSKEISLFLSKTSKKSIVQILLNSKYLQIFTNKSQANSILIYNNVNYDYNYNDNNNLNDDDVHHHHHHLHRHDHTHKKKGKYSRSVDDELLLLHKLNKVKEPNKDIFNNIKNKKLLLLGKEKGGKQNINNFNQYNNLEDNNLNELLNNYGSDSEDEIIKIINNSTKNNNPNDNKKKKNRSVRNKTIMVNEMEINRDHPIDDYNNSNDISNKFVTRSDFVVMMLSNLVYVSINEFYERLPIILHITFLGIDHKIGLIRSESKLLLSNILINFVLNNKKNLDKNLNNNQVIELSMKAAKQLLINIDYPSRSRLWQYERVTKRNFNIPSELIIQGFIKKIIIALSCIEPNIRRKWFEEARDWIIWKDNNYVNEKQLNVISRSFQIYRYLLIEVTEYDLLELLYTLRKTLAKVPETQPWFSWILIEQIKTIRLLAHSIKSITIHPKLFFAISYLLKSKHVKVFSIAIELFIKLIDLNLLGKSFIDLLVERQLNDSKLIKFPRFSGIQALILKGLKYKSTSRQTINLISKMIPIYSYENIKKKEPNFIINFFSLLPILLTRFNYLKCDFLNEKKKRKKSLIENQFLIENENVLIDTRDSRGKNSIGGVGNDLQREDETEIDFDKSDIDYKIEKIKLQLNILPWQKKEIQKAKFTIKEINKIALILKRSSKQMQYTELSDILENYIAGHYEDIDSFLMVVKKELIKIIPEQSFRYIFRFLMEMIGHGIANFREEFLQTLNLIFDFVNKGLTIAKNRLTSNYFHKVVQHIGSNETEGIKFLLYKIINILDDSDNEDNKNKESDTDDDDEEDSEESDNSDEIGKNKRRKSKNNTKKKSKKKKNKIFRFQFLKNKISKQLPQTIFGNSNNGITIYEGISPFPHLINFQELSDLRKQILIKRNKEMRDDAIKWIKLYGHKRSYHQQPHSYGQLFDNQQYSWFVDLLNEYDSDDENQDNQNKNGDEDPFSEFSDEEETILELIAQIGGDTLEREKKNKKKKKVDEIFRNNDSENENENEKEKEKEKEREKEKEKENENGGEVKTEWSKRISELNKDNKATPINAFFDKFKKDGDIKDDNRMQEEIQELKSLTKSLFDENDDYQTINNTVIQTFSNWSQSILIKQFIEEAEAFQAINCIIKFIANLIVEYDFILEKTKLLITHKGLANNLKKFVSLKSSFRSHKHPLIYKNS</sequence>
<feature type="domain" description="Cell morphogenesis protein C-terminal" evidence="3">
    <location>
        <begin position="2188"/>
        <end position="2295"/>
    </location>
</feature>
<name>A0ABQ8XGY9_9EUKA</name>
<feature type="compositionally biased region" description="Basic residues" evidence="2">
    <location>
        <begin position="923"/>
        <end position="944"/>
    </location>
</feature>
<feature type="compositionally biased region" description="Low complexity" evidence="2">
    <location>
        <begin position="1717"/>
        <end position="1726"/>
    </location>
</feature>
<feature type="region of interest" description="Disordered" evidence="2">
    <location>
        <begin position="1717"/>
        <end position="1737"/>
    </location>
</feature>
<evidence type="ECO:0000259" key="4">
    <source>
        <dbReference type="Pfam" id="PF14228"/>
    </source>
</evidence>
<dbReference type="Proteomes" id="UP001150062">
    <property type="component" value="Unassembled WGS sequence"/>
</dbReference>
<feature type="compositionally biased region" description="Basic residues" evidence="2">
    <location>
        <begin position="327"/>
        <end position="338"/>
    </location>
</feature>
<dbReference type="InterPro" id="IPR029473">
    <property type="entry name" value="MOR2-PAG1_mid"/>
</dbReference>
<protein>
    <submittedName>
        <fullName evidence="5">Protein furry</fullName>
    </submittedName>
</protein>
<feature type="region of interest" description="Disordered" evidence="2">
    <location>
        <begin position="923"/>
        <end position="989"/>
    </location>
</feature>
<evidence type="ECO:0000256" key="1">
    <source>
        <dbReference type="SAM" id="Coils"/>
    </source>
</evidence>
<comment type="caution">
    <text evidence="5">The sequence shown here is derived from an EMBL/GenBank/DDBJ whole genome shotgun (WGS) entry which is preliminary data.</text>
</comment>
<evidence type="ECO:0000256" key="2">
    <source>
        <dbReference type="SAM" id="MobiDB-lite"/>
    </source>
</evidence>
<feature type="coiled-coil region" evidence="1">
    <location>
        <begin position="345"/>
        <end position="383"/>
    </location>
</feature>
<gene>
    <name evidence="5" type="ORF">M0813_05820</name>
</gene>
<feature type="region of interest" description="Disordered" evidence="2">
    <location>
        <begin position="1614"/>
        <end position="1636"/>
    </location>
</feature>
<dbReference type="PANTHER" id="PTHR12295">
    <property type="entry name" value="FURRY-RELATED"/>
    <property type="match status" value="1"/>
</dbReference>
<dbReference type="InterPro" id="IPR039867">
    <property type="entry name" value="Furry/Tao3/Mor2"/>
</dbReference>
<feature type="region of interest" description="Disordered" evidence="2">
    <location>
        <begin position="2553"/>
        <end position="2589"/>
    </location>
</feature>
<dbReference type="Pfam" id="PF14228">
    <property type="entry name" value="MOR2-PAG1_mid"/>
    <property type="match status" value="1"/>
</dbReference>
<keyword evidence="6" id="KW-1185">Reference proteome</keyword>
<feature type="region of interest" description="Disordered" evidence="2">
    <location>
        <begin position="2495"/>
        <end position="2518"/>
    </location>
</feature>
<evidence type="ECO:0000313" key="5">
    <source>
        <dbReference type="EMBL" id="KAJ6231395.1"/>
    </source>
</evidence>